<accession>A0A1G5S0S1</accession>
<dbReference type="InterPro" id="IPR036101">
    <property type="entry name" value="CarD-like/TRCF_RID_sf"/>
</dbReference>
<dbReference type="Proteomes" id="UP000199428">
    <property type="component" value="Unassembled WGS sequence"/>
</dbReference>
<dbReference type="SUPFAM" id="SSF141259">
    <property type="entry name" value="CarD-like"/>
    <property type="match status" value="1"/>
</dbReference>
<reference evidence="2 3" key="1">
    <citation type="submission" date="2016-10" db="EMBL/GenBank/DDBJ databases">
        <authorList>
            <person name="de Groot N.N."/>
        </authorList>
    </citation>
    <scope>NUCLEOTIDE SEQUENCE [LARGE SCALE GENOMIC DNA]</scope>
    <source>
        <strain evidence="2 3">DSM 10317</strain>
    </source>
</reference>
<gene>
    <name evidence="2" type="ORF">SAMN02910350_02055</name>
</gene>
<sequence>MNYQVGDFLVHEGSGVCKIEDIDDMELMGKGSKKTYYCMAPVFKAGAKVFTPITGSTIRLRPVAEMATFTKILDNIDDIECIDEPNDRMLQEKFKEVMAEFTPESLARVVKTVLIRKWQRIESGKKVMALDEKILSLAGRKLYEEMAFSMGKDIPYAQHLFEDAVKIHFSNNLLVGA</sequence>
<dbReference type="SMART" id="SM01058">
    <property type="entry name" value="CarD_TRCF"/>
    <property type="match status" value="1"/>
</dbReference>
<dbReference type="InterPro" id="IPR003711">
    <property type="entry name" value="CarD-like/TRCF_RID"/>
</dbReference>
<name>A0A1G5S0S1_PSEXY</name>
<dbReference type="Pfam" id="PF02559">
    <property type="entry name" value="CarD_TRCF_RID"/>
    <property type="match status" value="1"/>
</dbReference>
<evidence type="ECO:0000313" key="3">
    <source>
        <dbReference type="Proteomes" id="UP000199428"/>
    </source>
</evidence>
<dbReference type="EMBL" id="FMWK01000011">
    <property type="protein sequence ID" value="SCZ79964.1"/>
    <property type="molecule type" value="Genomic_DNA"/>
</dbReference>
<protein>
    <submittedName>
        <fullName evidence="2">Transcriptional regulator, CarD family</fullName>
    </submittedName>
</protein>
<organism evidence="2 3">
    <name type="scientific">Pseudobutyrivibrio xylanivorans</name>
    <dbReference type="NCBI Taxonomy" id="185007"/>
    <lineage>
        <taxon>Bacteria</taxon>
        <taxon>Bacillati</taxon>
        <taxon>Bacillota</taxon>
        <taxon>Clostridia</taxon>
        <taxon>Lachnospirales</taxon>
        <taxon>Lachnospiraceae</taxon>
        <taxon>Pseudobutyrivibrio</taxon>
    </lineage>
</organism>
<dbReference type="RefSeq" id="WP_028247793.1">
    <property type="nucleotide sequence ID" value="NZ_FMWK01000011.1"/>
</dbReference>
<proteinExistence type="predicted"/>
<dbReference type="Gene3D" id="2.40.10.170">
    <property type="match status" value="1"/>
</dbReference>
<dbReference type="Gene3D" id="1.20.58.1290">
    <property type="entry name" value="CarD-like, C-terminal domain"/>
    <property type="match status" value="1"/>
</dbReference>
<evidence type="ECO:0000259" key="1">
    <source>
        <dbReference type="SMART" id="SM01058"/>
    </source>
</evidence>
<dbReference type="AlphaFoldDB" id="A0A1G5S0S1"/>
<evidence type="ECO:0000313" key="2">
    <source>
        <dbReference type="EMBL" id="SCZ79964.1"/>
    </source>
</evidence>
<feature type="domain" description="CarD-like/TRCF RNAP-interacting" evidence="1">
    <location>
        <begin position="2"/>
        <end position="114"/>
    </location>
</feature>
<dbReference type="InterPro" id="IPR042215">
    <property type="entry name" value="CarD-like_C"/>
</dbReference>